<name>A0A840TN46_9BACT</name>
<proteinExistence type="predicted"/>
<dbReference type="RefSeq" id="WP_184174300.1">
    <property type="nucleotide sequence ID" value="NZ_JACHGF010000003.1"/>
</dbReference>
<accession>A0A840TN46</accession>
<gene>
    <name evidence="4" type="ORF">HNQ92_002498</name>
</gene>
<keyword evidence="3" id="KW-0732">Signal</keyword>
<sequence>MQKKITLCLLGATLLLGGCARQYPVFNQMPTQGYLTQVERATKVDQAAPVQESTLAPEQESTPATRMTMQESEAPAVAVQPEAVQPEAQPTKAPEVLWKSTPKQLNEDLSRALATTQGQKLMTNATIADQIQKVQTMLEKADAKAAQPTQAQINKAKKMADKSIKQHMGPEAAKALNRDLRIGLILIAVAILLSLIPGFYWVASIVGVIGVVFIILGLVNM</sequence>
<evidence type="ECO:0000256" key="1">
    <source>
        <dbReference type="SAM" id="MobiDB-lite"/>
    </source>
</evidence>
<evidence type="ECO:0000256" key="3">
    <source>
        <dbReference type="SAM" id="SignalP"/>
    </source>
</evidence>
<keyword evidence="2" id="KW-0812">Transmembrane</keyword>
<keyword evidence="2" id="KW-1133">Transmembrane helix</keyword>
<dbReference type="EMBL" id="JACHGF010000003">
    <property type="protein sequence ID" value="MBB5284355.1"/>
    <property type="molecule type" value="Genomic_DNA"/>
</dbReference>
<dbReference type="AlphaFoldDB" id="A0A840TN46"/>
<evidence type="ECO:0000313" key="4">
    <source>
        <dbReference type="EMBL" id="MBB5284355.1"/>
    </source>
</evidence>
<comment type="caution">
    <text evidence="4">The sequence shown here is derived from an EMBL/GenBank/DDBJ whole genome shotgun (WGS) entry which is preliminary data.</text>
</comment>
<protein>
    <submittedName>
        <fullName evidence="4">Preprotein translocase subunit SecF</fullName>
    </submittedName>
</protein>
<organism evidence="4 5">
    <name type="scientific">Rhabdobacter roseus</name>
    <dbReference type="NCBI Taxonomy" id="1655419"/>
    <lineage>
        <taxon>Bacteria</taxon>
        <taxon>Pseudomonadati</taxon>
        <taxon>Bacteroidota</taxon>
        <taxon>Cytophagia</taxon>
        <taxon>Cytophagales</taxon>
        <taxon>Cytophagaceae</taxon>
        <taxon>Rhabdobacter</taxon>
    </lineage>
</organism>
<evidence type="ECO:0000256" key="2">
    <source>
        <dbReference type="SAM" id="Phobius"/>
    </source>
</evidence>
<keyword evidence="2" id="KW-0472">Membrane</keyword>
<feature type="chain" id="PRO_5032759076" evidence="3">
    <location>
        <begin position="23"/>
        <end position="221"/>
    </location>
</feature>
<keyword evidence="5" id="KW-1185">Reference proteome</keyword>
<feature type="compositionally biased region" description="Polar residues" evidence="1">
    <location>
        <begin position="51"/>
        <end position="64"/>
    </location>
</feature>
<evidence type="ECO:0000313" key="5">
    <source>
        <dbReference type="Proteomes" id="UP000557307"/>
    </source>
</evidence>
<feature type="signal peptide" evidence="3">
    <location>
        <begin position="1"/>
        <end position="22"/>
    </location>
</feature>
<reference evidence="4 5" key="1">
    <citation type="submission" date="2020-08" db="EMBL/GenBank/DDBJ databases">
        <title>Genomic Encyclopedia of Type Strains, Phase IV (KMG-IV): sequencing the most valuable type-strain genomes for metagenomic binning, comparative biology and taxonomic classification.</title>
        <authorList>
            <person name="Goeker M."/>
        </authorList>
    </citation>
    <scope>NUCLEOTIDE SEQUENCE [LARGE SCALE GENOMIC DNA]</scope>
    <source>
        <strain evidence="4 5">DSM 105074</strain>
    </source>
</reference>
<feature type="region of interest" description="Disordered" evidence="1">
    <location>
        <begin position="45"/>
        <end position="64"/>
    </location>
</feature>
<feature type="transmembrane region" description="Helical" evidence="2">
    <location>
        <begin position="186"/>
        <end position="219"/>
    </location>
</feature>
<dbReference type="PROSITE" id="PS51257">
    <property type="entry name" value="PROKAR_LIPOPROTEIN"/>
    <property type="match status" value="1"/>
</dbReference>
<dbReference type="Proteomes" id="UP000557307">
    <property type="component" value="Unassembled WGS sequence"/>
</dbReference>